<evidence type="ECO:0000313" key="2">
    <source>
        <dbReference type="EMBL" id="AYG77957.1"/>
    </source>
</evidence>
<name>A0A387HB11_9ACTN</name>
<evidence type="ECO:0000256" key="1">
    <source>
        <dbReference type="SAM" id="MobiDB-lite"/>
    </source>
</evidence>
<feature type="region of interest" description="Disordered" evidence="1">
    <location>
        <begin position="1"/>
        <end position="28"/>
    </location>
</feature>
<reference evidence="2 3" key="1">
    <citation type="submission" date="2018-10" db="EMBL/GenBank/DDBJ databases">
        <title>Relationship between Morphology and Antimicrobial Activity in Streptomyces.</title>
        <authorList>
            <person name="Kang H.J."/>
            <person name="Kim S.B."/>
        </authorList>
    </citation>
    <scope>NUCLEOTIDE SEQUENCE [LARGE SCALE GENOMIC DNA]</scope>
    <source>
        <strain evidence="2 3">BH38</strain>
    </source>
</reference>
<dbReference type="KEGG" id="shun:DWB77_00064"/>
<gene>
    <name evidence="2" type="ORF">DWB77_00064</name>
</gene>
<protein>
    <submittedName>
        <fullName evidence="2">Uncharacterized protein</fullName>
    </submittedName>
</protein>
<evidence type="ECO:0000313" key="3">
    <source>
        <dbReference type="Proteomes" id="UP000271554"/>
    </source>
</evidence>
<sequence>MHEPESTPGRIPPGEGASGAFEPDDSRYEGDAFEEARAVLRRFIRRCMQQILEERRAARPDAARTEELTAAVKTAKADEKALLADPGQASRITALYAVRFSELEAE</sequence>
<keyword evidence="3" id="KW-1185">Reference proteome</keyword>
<dbReference type="AlphaFoldDB" id="A0A387HB11"/>
<organism evidence="2 3">
    <name type="scientific">Streptomyces hundungensis</name>
    <dbReference type="NCBI Taxonomy" id="1077946"/>
    <lineage>
        <taxon>Bacteria</taxon>
        <taxon>Bacillati</taxon>
        <taxon>Actinomycetota</taxon>
        <taxon>Actinomycetes</taxon>
        <taxon>Kitasatosporales</taxon>
        <taxon>Streptomycetaceae</taxon>
        <taxon>Streptomyces</taxon>
    </lineage>
</organism>
<dbReference type="Proteomes" id="UP000271554">
    <property type="component" value="Chromosome"/>
</dbReference>
<dbReference type="RefSeq" id="WP_120719354.1">
    <property type="nucleotide sequence ID" value="NZ_CP032698.1"/>
</dbReference>
<accession>A0A387HB11</accession>
<dbReference type="EMBL" id="CP032698">
    <property type="protein sequence ID" value="AYG77957.1"/>
    <property type="molecule type" value="Genomic_DNA"/>
</dbReference>
<proteinExistence type="predicted"/>